<organism evidence="3">
    <name type="scientific">Colletotrichum graminicola (strain M1.001 / M2 / FGSC 10212)</name>
    <name type="common">Maize anthracnose fungus</name>
    <name type="synonym">Glomerella graminicola</name>
    <dbReference type="NCBI Taxonomy" id="645133"/>
    <lineage>
        <taxon>Eukaryota</taxon>
        <taxon>Fungi</taxon>
        <taxon>Dikarya</taxon>
        <taxon>Ascomycota</taxon>
        <taxon>Pezizomycotina</taxon>
        <taxon>Sordariomycetes</taxon>
        <taxon>Hypocreomycetidae</taxon>
        <taxon>Glomerellales</taxon>
        <taxon>Glomerellaceae</taxon>
        <taxon>Colletotrichum</taxon>
        <taxon>Colletotrichum graminicola species complex</taxon>
    </lineage>
</organism>
<reference evidence="3" key="1">
    <citation type="journal article" date="2012" name="Nat. Genet.">
        <title>Lifestyle transitions in plant pathogenic Colletotrichum fungi deciphered by genome and transcriptome analyses.</title>
        <authorList>
            <person name="O'Connell R.J."/>
            <person name="Thon M.R."/>
            <person name="Hacquard S."/>
            <person name="Amyotte S.G."/>
            <person name="Kleemann J."/>
            <person name="Torres M.F."/>
            <person name="Damm U."/>
            <person name="Buiate E.A."/>
            <person name="Epstein L."/>
            <person name="Alkan N."/>
            <person name="Altmueller J."/>
            <person name="Alvarado-Balderrama L."/>
            <person name="Bauser C.A."/>
            <person name="Becker C."/>
            <person name="Birren B.W."/>
            <person name="Chen Z."/>
            <person name="Choi J."/>
            <person name="Crouch J.A."/>
            <person name="Duvick J.P."/>
            <person name="Farman M.A."/>
            <person name="Gan P."/>
            <person name="Heiman D."/>
            <person name="Henrissat B."/>
            <person name="Howard R.J."/>
            <person name="Kabbage M."/>
            <person name="Koch C."/>
            <person name="Kracher B."/>
            <person name="Kubo Y."/>
            <person name="Law A.D."/>
            <person name="Lebrun M.-H."/>
            <person name="Lee Y.-H."/>
            <person name="Miyara I."/>
            <person name="Moore N."/>
            <person name="Neumann U."/>
            <person name="Nordstroem K."/>
            <person name="Panaccione D.G."/>
            <person name="Panstruga R."/>
            <person name="Place M."/>
            <person name="Proctor R.H."/>
            <person name="Prusky D."/>
            <person name="Rech G."/>
            <person name="Reinhardt R."/>
            <person name="Rollins J.A."/>
            <person name="Rounsley S."/>
            <person name="Schardl C.L."/>
            <person name="Schwartz D.C."/>
            <person name="Shenoy N."/>
            <person name="Shirasu K."/>
            <person name="Sikhakolli U.R."/>
            <person name="Stueber K."/>
            <person name="Sukno S.A."/>
            <person name="Sweigard J.A."/>
            <person name="Takano Y."/>
            <person name="Takahara H."/>
            <person name="Trail F."/>
            <person name="van der Does H.C."/>
            <person name="Voll L.M."/>
            <person name="Will I."/>
            <person name="Young S."/>
            <person name="Zeng Q."/>
            <person name="Zhang J."/>
            <person name="Zhou S."/>
            <person name="Dickman M.B."/>
            <person name="Schulze-Lefert P."/>
            <person name="Ver Loren van Themaat E."/>
            <person name="Ma L.-J."/>
            <person name="Vaillancourt L.J."/>
        </authorList>
    </citation>
    <scope>NUCLEOTIDE SEQUENCE [LARGE SCALE GENOMIC DNA]</scope>
    <source>
        <strain evidence="3">M1.001 / M2 / FGSC 10212</strain>
    </source>
</reference>
<dbReference type="RefSeq" id="XP_008090863.1">
    <property type="nucleotide sequence ID" value="XM_008092672.1"/>
</dbReference>
<feature type="compositionally biased region" description="Basic and acidic residues" evidence="1">
    <location>
        <begin position="34"/>
        <end position="47"/>
    </location>
</feature>
<dbReference type="HOGENOM" id="CLU_2654342_0_0_1"/>
<evidence type="ECO:0000256" key="1">
    <source>
        <dbReference type="SAM" id="MobiDB-lite"/>
    </source>
</evidence>
<protein>
    <submittedName>
        <fullName evidence="2">Uncharacterized protein</fullName>
    </submittedName>
</protein>
<dbReference type="VEuPathDB" id="FungiDB:GLRG_02663"/>
<dbReference type="Proteomes" id="UP000008782">
    <property type="component" value="Unassembled WGS sequence"/>
</dbReference>
<feature type="region of interest" description="Disordered" evidence="1">
    <location>
        <begin position="1"/>
        <end position="76"/>
    </location>
</feature>
<sequence length="76" mass="8421">MSVEAAVLEFLPSVKSKKRRHETRRGQPSPNEMGRPKEPALDVRSNMRSDIAGNHHGAPPPRGARVQVSAKRGREL</sequence>
<evidence type="ECO:0000313" key="2">
    <source>
        <dbReference type="EMBL" id="EFQ26843.1"/>
    </source>
</evidence>
<gene>
    <name evidence="2" type="ORF">GLRG_02663</name>
</gene>
<dbReference type="AlphaFoldDB" id="E3Q7K5"/>
<keyword evidence="3" id="KW-1185">Reference proteome</keyword>
<name>E3Q7K5_COLGM</name>
<accession>E3Q7K5</accession>
<evidence type="ECO:0000313" key="3">
    <source>
        <dbReference type="Proteomes" id="UP000008782"/>
    </source>
</evidence>
<proteinExistence type="predicted"/>
<dbReference type="EMBL" id="GG697335">
    <property type="protein sequence ID" value="EFQ26843.1"/>
    <property type="molecule type" value="Genomic_DNA"/>
</dbReference>
<dbReference type="GeneID" id="24408028"/>